<protein>
    <recommendedName>
        <fullName evidence="4">Transmembrane protein</fullName>
    </recommendedName>
</protein>
<evidence type="ECO:0000313" key="2">
    <source>
        <dbReference type="EMBL" id="MDB0571801.1"/>
    </source>
</evidence>
<reference evidence="2" key="1">
    <citation type="submission" date="2021-09" db="EMBL/GenBank/DDBJ databases">
        <title>Genomic analysis of Ralstonia spp.</title>
        <authorList>
            <person name="Aburjaile F."/>
            <person name="Ariute J.C."/>
            <person name="Pais A.K.L."/>
            <person name="Albuquerque G.M.R."/>
            <person name="Silva A.M.F."/>
            <person name="Brenig B."/>
            <person name="Azevedo V."/>
            <person name="Matiuzzi M."/>
            <person name="Ramos R."/>
            <person name="Goes-Neto A."/>
            <person name="Soares S."/>
            <person name="Iseppon A.M.B."/>
            <person name="Souza E."/>
            <person name="Gama M."/>
        </authorList>
    </citation>
    <scope>NUCLEOTIDE SEQUENCE</scope>
    <source>
        <strain evidence="2">CCRMRs91</strain>
    </source>
</reference>
<feature type="transmembrane region" description="Helical" evidence="1">
    <location>
        <begin position="49"/>
        <end position="69"/>
    </location>
</feature>
<feature type="transmembrane region" description="Helical" evidence="1">
    <location>
        <begin position="169"/>
        <end position="187"/>
    </location>
</feature>
<feature type="transmembrane region" description="Helical" evidence="1">
    <location>
        <begin position="9"/>
        <end position="29"/>
    </location>
</feature>
<sequence>MRRHTTVRIAIYALTLQAALSLVSVSTYLVGYWGEWGQVFAAYPTRQRWLWLASLLWSVAAFASGAALLRRRAWGRMLYASAAVVVVIAYFVLLPWPLALSAVPMLALTGGILLSRLGSRYLEDMPVASAVPGKRIVFANICLVLPAIVFTISFQSIVLRLGWMAELPRPSICLLVSFFSLVLAAFASPKGTRAWRFGVGLAVPVVVIGATLLGYLPYAPSFVQSLGPGYREYFIDEGGNLFLILFGILAVVVLRKSRVKPARQPLTWPDQY</sequence>
<feature type="transmembrane region" description="Helical" evidence="1">
    <location>
        <begin position="76"/>
        <end position="93"/>
    </location>
</feature>
<comment type="caution">
    <text evidence="2">The sequence shown here is derived from an EMBL/GenBank/DDBJ whole genome shotgun (WGS) entry which is preliminary data.</text>
</comment>
<feature type="transmembrane region" description="Helical" evidence="1">
    <location>
        <begin position="137"/>
        <end position="163"/>
    </location>
</feature>
<evidence type="ECO:0008006" key="4">
    <source>
        <dbReference type="Google" id="ProtNLM"/>
    </source>
</evidence>
<name>A0AAW5ZP34_RALSL</name>
<keyword evidence="1" id="KW-1133">Transmembrane helix</keyword>
<feature type="transmembrane region" description="Helical" evidence="1">
    <location>
        <begin position="99"/>
        <end position="117"/>
    </location>
</feature>
<organism evidence="2 3">
    <name type="scientific">Ralstonia solanacearum</name>
    <name type="common">Pseudomonas solanacearum</name>
    <dbReference type="NCBI Taxonomy" id="305"/>
    <lineage>
        <taxon>Bacteria</taxon>
        <taxon>Pseudomonadati</taxon>
        <taxon>Pseudomonadota</taxon>
        <taxon>Betaproteobacteria</taxon>
        <taxon>Burkholderiales</taxon>
        <taxon>Burkholderiaceae</taxon>
        <taxon>Ralstonia</taxon>
        <taxon>Ralstonia solanacearum species complex</taxon>
    </lineage>
</organism>
<gene>
    <name evidence="2" type="ORF">LBW59_13610</name>
</gene>
<dbReference type="Proteomes" id="UP001144050">
    <property type="component" value="Unassembled WGS sequence"/>
</dbReference>
<evidence type="ECO:0000313" key="3">
    <source>
        <dbReference type="Proteomes" id="UP001144050"/>
    </source>
</evidence>
<keyword evidence="1" id="KW-0472">Membrane</keyword>
<accession>A0AAW5ZP34</accession>
<keyword evidence="1" id="KW-0812">Transmembrane</keyword>
<dbReference type="AlphaFoldDB" id="A0AAW5ZP34"/>
<feature type="transmembrane region" description="Helical" evidence="1">
    <location>
        <begin position="238"/>
        <end position="254"/>
    </location>
</feature>
<dbReference type="RefSeq" id="WP_271656710.1">
    <property type="nucleotide sequence ID" value="NZ_JAIVFG010000021.1"/>
</dbReference>
<dbReference type="EMBL" id="JAIVFG010000021">
    <property type="protein sequence ID" value="MDB0571801.1"/>
    <property type="molecule type" value="Genomic_DNA"/>
</dbReference>
<evidence type="ECO:0000256" key="1">
    <source>
        <dbReference type="SAM" id="Phobius"/>
    </source>
</evidence>
<feature type="transmembrane region" description="Helical" evidence="1">
    <location>
        <begin position="199"/>
        <end position="218"/>
    </location>
</feature>
<proteinExistence type="predicted"/>